<dbReference type="EMBL" id="VMNK01000015">
    <property type="protein sequence ID" value="TVO53189.1"/>
    <property type="molecule type" value="Genomic_DNA"/>
</dbReference>
<dbReference type="InterPro" id="IPR011006">
    <property type="entry name" value="CheY-like_superfamily"/>
</dbReference>
<evidence type="ECO:0000313" key="6">
    <source>
        <dbReference type="EMBL" id="TVO53189.1"/>
    </source>
</evidence>
<dbReference type="CDD" id="cd06170">
    <property type="entry name" value="LuxR_C_like"/>
    <property type="match status" value="1"/>
</dbReference>
<evidence type="ECO:0000256" key="1">
    <source>
        <dbReference type="ARBA" id="ARBA00022553"/>
    </source>
</evidence>
<feature type="modified residue" description="4-aspartylphosphate" evidence="3">
    <location>
        <position position="60"/>
    </location>
</feature>
<organism evidence="6 7">
    <name type="scientific">Denitromonas halophila</name>
    <dbReference type="NCBI Taxonomy" id="1629404"/>
    <lineage>
        <taxon>Bacteria</taxon>
        <taxon>Pseudomonadati</taxon>
        <taxon>Pseudomonadota</taxon>
        <taxon>Betaproteobacteria</taxon>
        <taxon>Rhodocyclales</taxon>
        <taxon>Zoogloeaceae</taxon>
        <taxon>Denitromonas</taxon>
    </lineage>
</organism>
<dbReference type="Pfam" id="PF00072">
    <property type="entry name" value="Response_reg"/>
    <property type="match status" value="1"/>
</dbReference>
<keyword evidence="1 3" id="KW-0597">Phosphoprotein</keyword>
<dbReference type="InterPro" id="IPR001789">
    <property type="entry name" value="Sig_transdc_resp-reg_receiver"/>
</dbReference>
<proteinExistence type="predicted"/>
<keyword evidence="7" id="KW-1185">Reference proteome</keyword>
<dbReference type="GO" id="GO:0006355">
    <property type="term" value="P:regulation of DNA-templated transcription"/>
    <property type="evidence" value="ECO:0007669"/>
    <property type="project" value="InterPro"/>
</dbReference>
<feature type="domain" description="HTH luxR-type" evidence="4">
    <location>
        <begin position="146"/>
        <end position="211"/>
    </location>
</feature>
<evidence type="ECO:0000313" key="7">
    <source>
        <dbReference type="Proteomes" id="UP000319502"/>
    </source>
</evidence>
<dbReference type="InterPro" id="IPR058245">
    <property type="entry name" value="NreC/VraR/RcsB-like_REC"/>
</dbReference>
<dbReference type="PROSITE" id="PS50110">
    <property type="entry name" value="RESPONSE_REGULATORY"/>
    <property type="match status" value="1"/>
</dbReference>
<dbReference type="GO" id="GO:0003677">
    <property type="term" value="F:DNA binding"/>
    <property type="evidence" value="ECO:0007669"/>
    <property type="project" value="UniProtKB-KW"/>
</dbReference>
<dbReference type="InterPro" id="IPR039420">
    <property type="entry name" value="WalR-like"/>
</dbReference>
<comment type="caution">
    <text evidence="6">The sequence shown here is derived from an EMBL/GenBank/DDBJ whole genome shotgun (WGS) entry which is preliminary data.</text>
</comment>
<dbReference type="InterPro" id="IPR016032">
    <property type="entry name" value="Sig_transdc_resp-reg_C-effctor"/>
</dbReference>
<dbReference type="PROSITE" id="PS50043">
    <property type="entry name" value="HTH_LUXR_2"/>
    <property type="match status" value="1"/>
</dbReference>
<dbReference type="GO" id="GO:0000160">
    <property type="term" value="P:phosphorelay signal transduction system"/>
    <property type="evidence" value="ECO:0007669"/>
    <property type="project" value="InterPro"/>
</dbReference>
<feature type="domain" description="Response regulatory" evidence="5">
    <location>
        <begin position="10"/>
        <end position="125"/>
    </location>
</feature>
<dbReference type="SUPFAM" id="SSF52172">
    <property type="entry name" value="CheY-like"/>
    <property type="match status" value="1"/>
</dbReference>
<dbReference type="PANTHER" id="PTHR43214">
    <property type="entry name" value="TWO-COMPONENT RESPONSE REGULATOR"/>
    <property type="match status" value="1"/>
</dbReference>
<evidence type="ECO:0000256" key="3">
    <source>
        <dbReference type="PROSITE-ProRule" id="PRU00169"/>
    </source>
</evidence>
<evidence type="ECO:0000256" key="2">
    <source>
        <dbReference type="ARBA" id="ARBA00023125"/>
    </source>
</evidence>
<dbReference type="AlphaFoldDB" id="A0A557QJW6"/>
<gene>
    <name evidence="6" type="ORF">FHP91_15435</name>
</gene>
<protein>
    <submittedName>
        <fullName evidence="6">Response regulator transcription factor</fullName>
    </submittedName>
</protein>
<dbReference type="RefSeq" id="WP_144310434.1">
    <property type="nucleotide sequence ID" value="NZ_VMNK01000015.1"/>
</dbReference>
<dbReference type="SMART" id="SM00421">
    <property type="entry name" value="HTH_LUXR"/>
    <property type="match status" value="1"/>
</dbReference>
<sequence>MNPQPLTGLRLVIADDHAVVRMGFRLLLEGAGATVLAEAESGEQAIALFAEHRPDALVMDVSMPGQGGLATLERLTAHHRGARVLMLSAHDDMQIPARALKGGATGYLCKRARPDELVRAVGCVARGERYIDPELAPRLALAQFSDSDPVAQLSDKEFTVFKQLALGRSVAEVADTHHLAPSTVGTHLYRIKQKLNASNAAELALIAVRSGLIEV</sequence>
<dbReference type="OrthoDB" id="9816469at2"/>
<dbReference type="Pfam" id="PF00196">
    <property type="entry name" value="GerE"/>
    <property type="match status" value="1"/>
</dbReference>
<dbReference type="SMART" id="SM00448">
    <property type="entry name" value="REC"/>
    <property type="match status" value="1"/>
</dbReference>
<dbReference type="PRINTS" id="PR00038">
    <property type="entry name" value="HTHLUXR"/>
</dbReference>
<dbReference type="SUPFAM" id="SSF46894">
    <property type="entry name" value="C-terminal effector domain of the bipartite response regulators"/>
    <property type="match status" value="1"/>
</dbReference>
<dbReference type="Proteomes" id="UP000319502">
    <property type="component" value="Unassembled WGS sequence"/>
</dbReference>
<reference evidence="6 7" key="1">
    <citation type="submission" date="2019-07" db="EMBL/GenBank/DDBJ databases">
        <title>The pathways for chlorine oxyanion respiration interact through the shared metabolite chlorate.</title>
        <authorList>
            <person name="Barnum T.P."/>
            <person name="Cheng Y."/>
            <person name="Hill K.A."/>
            <person name="Lucas L.N."/>
            <person name="Carlson H.K."/>
            <person name="Coates J.D."/>
        </authorList>
    </citation>
    <scope>NUCLEOTIDE SEQUENCE [LARGE SCALE GENOMIC DNA]</scope>
    <source>
        <strain evidence="6 7">SFB-3</strain>
    </source>
</reference>
<dbReference type="InterPro" id="IPR000792">
    <property type="entry name" value="Tscrpt_reg_LuxR_C"/>
</dbReference>
<evidence type="ECO:0000259" key="5">
    <source>
        <dbReference type="PROSITE" id="PS50110"/>
    </source>
</evidence>
<dbReference type="Gene3D" id="3.40.50.2300">
    <property type="match status" value="1"/>
</dbReference>
<keyword evidence="2" id="KW-0238">DNA-binding</keyword>
<evidence type="ECO:0000259" key="4">
    <source>
        <dbReference type="PROSITE" id="PS50043"/>
    </source>
</evidence>
<accession>A0A557QJW6</accession>
<name>A0A557QJW6_9RHOO</name>
<dbReference type="CDD" id="cd17535">
    <property type="entry name" value="REC_NarL-like"/>
    <property type="match status" value="1"/>
</dbReference>
<dbReference type="PANTHER" id="PTHR43214:SF43">
    <property type="entry name" value="TWO-COMPONENT RESPONSE REGULATOR"/>
    <property type="match status" value="1"/>
</dbReference>